<dbReference type="PANTHER" id="PTHR43433">
    <property type="entry name" value="HYDROLASE, ALPHA/BETA FOLD FAMILY PROTEIN"/>
    <property type="match status" value="1"/>
</dbReference>
<dbReference type="Pfam" id="PF00561">
    <property type="entry name" value="Abhydrolase_1"/>
    <property type="match status" value="1"/>
</dbReference>
<dbReference type="InterPro" id="IPR000073">
    <property type="entry name" value="AB_hydrolase_1"/>
</dbReference>
<dbReference type="PRINTS" id="PR00111">
    <property type="entry name" value="ABHYDROLASE"/>
</dbReference>
<organism evidence="2 3">
    <name type="scientific">Seiridium unicorne</name>
    <dbReference type="NCBI Taxonomy" id="138068"/>
    <lineage>
        <taxon>Eukaryota</taxon>
        <taxon>Fungi</taxon>
        <taxon>Dikarya</taxon>
        <taxon>Ascomycota</taxon>
        <taxon>Pezizomycotina</taxon>
        <taxon>Sordariomycetes</taxon>
        <taxon>Xylariomycetidae</taxon>
        <taxon>Amphisphaeriales</taxon>
        <taxon>Sporocadaceae</taxon>
        <taxon>Seiridium</taxon>
    </lineage>
</organism>
<sequence>MPFFTSPTDSARLYYRDYVPDDIAFQPKSQQTLSLTLVFLHGWPMSSRMFEHVLLPLCESYRFRCIAPDKRGFGQSDWTGCPSFQKLSWEVLVADLVGLLTTLKVDNFVFVGASMGCAESLYSYQTSDLIRKGCKGFVWIGPVMPYPLQSPSHPLSPSTELWETILDGLRKNRPQFVADSLPGIFAVGAGNDVHPKVLEHFERIVAEADGFVIEKTVSIFNQPTDTELQALAAEDNEIPIIVLHGDADQGIPLEASAVLVKDIVPWVELKVYKNAGHGK</sequence>
<reference evidence="2 3" key="1">
    <citation type="journal article" date="2024" name="J. Plant Pathol.">
        <title>Sequence and assembly of the genome of Seiridium unicorne, isolate CBS 538.82, causal agent of cypress canker disease.</title>
        <authorList>
            <person name="Scali E."/>
            <person name="Rocca G.D."/>
            <person name="Danti R."/>
            <person name="Garbelotto M."/>
            <person name="Barberini S."/>
            <person name="Baroncelli R."/>
            <person name="Emiliani G."/>
        </authorList>
    </citation>
    <scope>NUCLEOTIDE SEQUENCE [LARGE SCALE GENOMIC DNA]</scope>
    <source>
        <strain evidence="2 3">BM-138-508</strain>
    </source>
</reference>
<accession>A0ABR2V0N1</accession>
<protein>
    <recommendedName>
        <fullName evidence="1">AB hydrolase-1 domain-containing protein</fullName>
    </recommendedName>
</protein>
<evidence type="ECO:0000259" key="1">
    <source>
        <dbReference type="Pfam" id="PF00561"/>
    </source>
</evidence>
<proteinExistence type="predicted"/>
<dbReference type="Gene3D" id="3.40.50.1820">
    <property type="entry name" value="alpha/beta hydrolase"/>
    <property type="match status" value="1"/>
</dbReference>
<dbReference type="InterPro" id="IPR029058">
    <property type="entry name" value="AB_hydrolase_fold"/>
</dbReference>
<dbReference type="SUPFAM" id="SSF53474">
    <property type="entry name" value="alpha/beta-Hydrolases"/>
    <property type="match status" value="1"/>
</dbReference>
<evidence type="ECO:0000313" key="2">
    <source>
        <dbReference type="EMBL" id="KAK9420223.1"/>
    </source>
</evidence>
<dbReference type="InterPro" id="IPR050471">
    <property type="entry name" value="AB_hydrolase"/>
</dbReference>
<keyword evidence="3" id="KW-1185">Reference proteome</keyword>
<feature type="domain" description="AB hydrolase-1" evidence="1">
    <location>
        <begin position="36"/>
        <end position="277"/>
    </location>
</feature>
<dbReference type="EMBL" id="JARVKF010000246">
    <property type="protein sequence ID" value="KAK9420223.1"/>
    <property type="molecule type" value="Genomic_DNA"/>
</dbReference>
<dbReference type="Proteomes" id="UP001408356">
    <property type="component" value="Unassembled WGS sequence"/>
</dbReference>
<dbReference type="PANTHER" id="PTHR43433:SF5">
    <property type="entry name" value="AB HYDROLASE-1 DOMAIN-CONTAINING PROTEIN"/>
    <property type="match status" value="1"/>
</dbReference>
<comment type="caution">
    <text evidence="2">The sequence shown here is derived from an EMBL/GenBank/DDBJ whole genome shotgun (WGS) entry which is preliminary data.</text>
</comment>
<evidence type="ECO:0000313" key="3">
    <source>
        <dbReference type="Proteomes" id="UP001408356"/>
    </source>
</evidence>
<name>A0ABR2V0N1_9PEZI</name>
<gene>
    <name evidence="2" type="ORF">SUNI508_06492</name>
</gene>